<reference evidence="1 2" key="1">
    <citation type="submission" date="2019-02" db="EMBL/GenBank/DDBJ databases">
        <title>Deep-cultivation of Planctomycetes and their phenomic and genomic characterization uncovers novel biology.</title>
        <authorList>
            <person name="Wiegand S."/>
            <person name="Jogler M."/>
            <person name="Boedeker C."/>
            <person name="Pinto D."/>
            <person name="Vollmers J."/>
            <person name="Rivas-Marin E."/>
            <person name="Kohn T."/>
            <person name="Peeters S.H."/>
            <person name="Heuer A."/>
            <person name="Rast P."/>
            <person name="Oberbeckmann S."/>
            <person name="Bunk B."/>
            <person name="Jeske O."/>
            <person name="Meyerdierks A."/>
            <person name="Storesund J.E."/>
            <person name="Kallscheuer N."/>
            <person name="Luecker S."/>
            <person name="Lage O.M."/>
            <person name="Pohl T."/>
            <person name="Merkel B.J."/>
            <person name="Hornburger P."/>
            <person name="Mueller R.-W."/>
            <person name="Bruemmer F."/>
            <person name="Labrenz M."/>
            <person name="Spormann A.M."/>
            <person name="Op Den Camp H."/>
            <person name="Overmann J."/>
            <person name="Amann R."/>
            <person name="Jetten M.S.M."/>
            <person name="Mascher T."/>
            <person name="Medema M.H."/>
            <person name="Devos D.P."/>
            <person name="Kaster A.-K."/>
            <person name="Ovreas L."/>
            <person name="Rohde M."/>
            <person name="Galperin M.Y."/>
            <person name="Jogler C."/>
        </authorList>
    </citation>
    <scope>NUCLEOTIDE SEQUENCE [LARGE SCALE GENOMIC DNA]</scope>
    <source>
        <strain evidence="1 2">Enr8</strain>
    </source>
</reference>
<gene>
    <name evidence="1" type="ORF">Enr8_23040</name>
</gene>
<organism evidence="1 2">
    <name type="scientific">Blastopirellula retiformator</name>
    <dbReference type="NCBI Taxonomy" id="2527970"/>
    <lineage>
        <taxon>Bacteria</taxon>
        <taxon>Pseudomonadati</taxon>
        <taxon>Planctomycetota</taxon>
        <taxon>Planctomycetia</taxon>
        <taxon>Pirellulales</taxon>
        <taxon>Pirellulaceae</taxon>
        <taxon>Blastopirellula</taxon>
    </lineage>
</organism>
<keyword evidence="2" id="KW-1185">Reference proteome</keyword>
<dbReference type="OrthoDB" id="9889369at2"/>
<dbReference type="EMBL" id="SJPF01000002">
    <property type="protein sequence ID" value="TWT34889.1"/>
    <property type="molecule type" value="Genomic_DNA"/>
</dbReference>
<name>A0A5C5VAL2_9BACT</name>
<evidence type="ECO:0000313" key="1">
    <source>
        <dbReference type="EMBL" id="TWT34889.1"/>
    </source>
</evidence>
<dbReference type="RefSeq" id="WP_146431502.1">
    <property type="nucleotide sequence ID" value="NZ_SJPF01000002.1"/>
</dbReference>
<dbReference type="Proteomes" id="UP000318878">
    <property type="component" value="Unassembled WGS sequence"/>
</dbReference>
<comment type="caution">
    <text evidence="1">The sequence shown here is derived from an EMBL/GenBank/DDBJ whole genome shotgun (WGS) entry which is preliminary data.</text>
</comment>
<dbReference type="AlphaFoldDB" id="A0A5C5VAL2"/>
<protein>
    <submittedName>
        <fullName evidence="1">Uncharacterized protein</fullName>
    </submittedName>
</protein>
<evidence type="ECO:0000313" key="2">
    <source>
        <dbReference type="Proteomes" id="UP000318878"/>
    </source>
</evidence>
<proteinExistence type="predicted"/>
<accession>A0A5C5VAL2</accession>
<sequence length="76" mass="8216">MSADSAPTPAQLSSARCERLAKLQPQLGDGPAAEAIQLLFAELAACQTRQTALEKEVNDLQLELQLRGVFRQSCCD</sequence>